<sequence>MRFPPGRNILGGYAVIDVKSAGAGRPAQQHEENL</sequence>
<organism evidence="1 2">
    <name type="scientific">Pseudoclavibacter helvolus</name>
    <dbReference type="NCBI Taxonomy" id="255205"/>
    <lineage>
        <taxon>Bacteria</taxon>
        <taxon>Bacillati</taxon>
        <taxon>Actinomycetota</taxon>
        <taxon>Actinomycetes</taxon>
        <taxon>Micrococcales</taxon>
        <taxon>Microbacteriaceae</taxon>
        <taxon>Pseudoclavibacter</taxon>
    </lineage>
</organism>
<dbReference type="EMBL" id="JACHWJ010000001">
    <property type="protein sequence ID" value="MBB2956416.1"/>
    <property type="molecule type" value="Genomic_DNA"/>
</dbReference>
<evidence type="ECO:0000313" key="2">
    <source>
        <dbReference type="Proteomes" id="UP000545286"/>
    </source>
</evidence>
<dbReference type="AlphaFoldDB" id="A0A7W4YEX6"/>
<accession>A0A7W4YEX6</accession>
<reference evidence="1 2" key="1">
    <citation type="submission" date="2020-08" db="EMBL/GenBank/DDBJ databases">
        <title>Sequencing the genomes of 1000 actinobacteria strains.</title>
        <authorList>
            <person name="Klenk H.-P."/>
        </authorList>
    </citation>
    <scope>NUCLEOTIDE SEQUENCE [LARGE SCALE GENOMIC DNA]</scope>
    <source>
        <strain evidence="1 2">DSM 20419</strain>
    </source>
</reference>
<proteinExistence type="predicted"/>
<evidence type="ECO:0000313" key="1">
    <source>
        <dbReference type="EMBL" id="MBB2956416.1"/>
    </source>
</evidence>
<dbReference type="Proteomes" id="UP000545286">
    <property type="component" value="Unassembled WGS sequence"/>
</dbReference>
<name>A0A7W4YEX6_9MICO</name>
<gene>
    <name evidence="1" type="ORF">FHX72_000528</name>
</gene>
<keyword evidence="2" id="KW-1185">Reference proteome</keyword>
<protein>
    <submittedName>
        <fullName evidence="1">Uncharacterized protein</fullName>
    </submittedName>
</protein>
<comment type="caution">
    <text evidence="1">The sequence shown here is derived from an EMBL/GenBank/DDBJ whole genome shotgun (WGS) entry which is preliminary data.</text>
</comment>